<organism evidence="6 8">
    <name type="scientific">Didymodactylos carnosus</name>
    <dbReference type="NCBI Taxonomy" id="1234261"/>
    <lineage>
        <taxon>Eukaryota</taxon>
        <taxon>Metazoa</taxon>
        <taxon>Spiralia</taxon>
        <taxon>Gnathifera</taxon>
        <taxon>Rotifera</taxon>
        <taxon>Eurotatoria</taxon>
        <taxon>Bdelloidea</taxon>
        <taxon>Philodinida</taxon>
        <taxon>Philodinidae</taxon>
        <taxon>Didymodactylos</taxon>
    </lineage>
</organism>
<dbReference type="Proteomes" id="UP000681722">
    <property type="component" value="Unassembled WGS sequence"/>
</dbReference>
<evidence type="ECO:0000256" key="2">
    <source>
        <dbReference type="ARBA" id="ARBA00004496"/>
    </source>
</evidence>
<dbReference type="GO" id="GO:0005737">
    <property type="term" value="C:cytoplasm"/>
    <property type="evidence" value="ECO:0007669"/>
    <property type="project" value="UniProtKB-SubCell"/>
</dbReference>
<dbReference type="AlphaFoldDB" id="A0A815UG46"/>
<keyword evidence="3" id="KW-0963">Cytoplasm</keyword>
<evidence type="ECO:0000313" key="7">
    <source>
        <dbReference type="EMBL" id="CAF4377042.1"/>
    </source>
</evidence>
<dbReference type="InterPro" id="IPR011993">
    <property type="entry name" value="PH-like_dom_sf"/>
</dbReference>
<keyword evidence="4" id="KW-0539">Nucleus</keyword>
<evidence type="ECO:0000256" key="4">
    <source>
        <dbReference type="ARBA" id="ARBA00023242"/>
    </source>
</evidence>
<reference evidence="6" key="1">
    <citation type="submission" date="2021-02" db="EMBL/GenBank/DDBJ databases">
        <authorList>
            <person name="Nowell W R."/>
        </authorList>
    </citation>
    <scope>NUCLEOTIDE SEQUENCE</scope>
</reference>
<keyword evidence="8" id="KW-1185">Reference proteome</keyword>
<evidence type="ECO:0000256" key="3">
    <source>
        <dbReference type="ARBA" id="ARBA00022490"/>
    </source>
</evidence>
<dbReference type="GO" id="GO:0005634">
    <property type="term" value="C:nucleus"/>
    <property type="evidence" value="ECO:0007669"/>
    <property type="project" value="UniProtKB-SubCell"/>
</dbReference>
<sequence length="133" mass="14898">ATNGVQENGSGESVHELPVEHDAIQTVNYRFILTDSDQLKTAYQTIAQCQALHPDPLNNVVEDDEEGSDIDYGNNDNEAEEEEETYYGGYGHGYGLNQHGHYPNPSGLAREHNDNNEDDPYLDDDDDKNQPME</sequence>
<feature type="compositionally biased region" description="Acidic residues" evidence="5">
    <location>
        <begin position="116"/>
        <end position="127"/>
    </location>
</feature>
<comment type="caution">
    <text evidence="6">The sequence shown here is derived from an EMBL/GenBank/DDBJ whole genome shotgun (WGS) entry which is preliminary data.</text>
</comment>
<feature type="region of interest" description="Disordered" evidence="5">
    <location>
        <begin position="55"/>
        <end position="133"/>
    </location>
</feature>
<dbReference type="OrthoDB" id="19714at2759"/>
<dbReference type="Proteomes" id="UP000663829">
    <property type="component" value="Unassembled WGS sequence"/>
</dbReference>
<comment type="subcellular location">
    <subcellularLocation>
        <location evidence="2">Cytoplasm</location>
    </subcellularLocation>
    <subcellularLocation>
        <location evidence="1">Nucleus</location>
    </subcellularLocation>
</comment>
<dbReference type="Pfam" id="PF03517">
    <property type="entry name" value="Voldacs"/>
    <property type="match status" value="1"/>
</dbReference>
<evidence type="ECO:0000313" key="8">
    <source>
        <dbReference type="Proteomes" id="UP000663829"/>
    </source>
</evidence>
<dbReference type="InterPro" id="IPR039924">
    <property type="entry name" value="ICln/Lot5/Saf5"/>
</dbReference>
<dbReference type="Gene3D" id="2.30.29.30">
    <property type="entry name" value="Pleckstrin-homology domain (PH domain)/Phosphotyrosine-binding domain (PTB)"/>
    <property type="match status" value="1"/>
</dbReference>
<evidence type="ECO:0000256" key="5">
    <source>
        <dbReference type="SAM" id="MobiDB-lite"/>
    </source>
</evidence>
<name>A0A815UG46_9BILA</name>
<gene>
    <name evidence="6" type="ORF">GPM918_LOCUS37386</name>
    <name evidence="7" type="ORF">SRO942_LOCUS38150</name>
</gene>
<protein>
    <submittedName>
        <fullName evidence="6">Uncharacterized protein</fullName>
    </submittedName>
</protein>
<dbReference type="EMBL" id="CAJOBC010089114">
    <property type="protein sequence ID" value="CAF4377042.1"/>
    <property type="molecule type" value="Genomic_DNA"/>
</dbReference>
<evidence type="ECO:0000256" key="1">
    <source>
        <dbReference type="ARBA" id="ARBA00004123"/>
    </source>
</evidence>
<proteinExistence type="predicted"/>
<feature type="non-terminal residue" evidence="6">
    <location>
        <position position="1"/>
    </location>
</feature>
<accession>A0A815UG46</accession>
<dbReference type="EMBL" id="CAJNOQ010023569">
    <property type="protein sequence ID" value="CAF1517205.1"/>
    <property type="molecule type" value="Genomic_DNA"/>
</dbReference>
<evidence type="ECO:0000313" key="6">
    <source>
        <dbReference type="EMBL" id="CAF1517205.1"/>
    </source>
</evidence>